<dbReference type="InterPro" id="IPR012341">
    <property type="entry name" value="6hp_glycosidase-like_sf"/>
</dbReference>
<gene>
    <name evidence="3" type="ORF">SAMN04488109_6814</name>
</gene>
<protein>
    <submittedName>
        <fullName evidence="3">Glucoamylase</fullName>
    </submittedName>
</protein>
<organism evidence="3 4">
    <name type="scientific">Chryseolinea serpens</name>
    <dbReference type="NCBI Taxonomy" id="947013"/>
    <lineage>
        <taxon>Bacteria</taxon>
        <taxon>Pseudomonadati</taxon>
        <taxon>Bacteroidota</taxon>
        <taxon>Cytophagia</taxon>
        <taxon>Cytophagales</taxon>
        <taxon>Fulvivirgaceae</taxon>
        <taxon>Chryseolinea</taxon>
    </lineage>
</organism>
<dbReference type="SUPFAM" id="SSF48208">
    <property type="entry name" value="Six-hairpin glycosidases"/>
    <property type="match status" value="1"/>
</dbReference>
<reference evidence="3 4" key="1">
    <citation type="submission" date="2016-11" db="EMBL/GenBank/DDBJ databases">
        <authorList>
            <person name="Jaros S."/>
            <person name="Januszkiewicz K."/>
            <person name="Wedrychowicz H."/>
        </authorList>
    </citation>
    <scope>NUCLEOTIDE SEQUENCE [LARGE SCALE GENOMIC DNA]</scope>
    <source>
        <strain evidence="3 4">DSM 24574</strain>
    </source>
</reference>
<feature type="domain" description="GH15-like" evidence="1">
    <location>
        <begin position="215"/>
        <end position="578"/>
    </location>
</feature>
<dbReference type="AlphaFoldDB" id="A0A1M5XPM2"/>
<feature type="domain" description="Trehalase-like N-terminal" evidence="2">
    <location>
        <begin position="8"/>
        <end position="142"/>
    </location>
</feature>
<dbReference type="PANTHER" id="PTHR31616">
    <property type="entry name" value="TREHALASE"/>
    <property type="match status" value="1"/>
</dbReference>
<dbReference type="Pfam" id="PF19291">
    <property type="entry name" value="TREH_N"/>
    <property type="match status" value="1"/>
</dbReference>
<dbReference type="InterPro" id="IPR045582">
    <property type="entry name" value="Trehalase-like_N"/>
</dbReference>
<dbReference type="Proteomes" id="UP000184212">
    <property type="component" value="Unassembled WGS sequence"/>
</dbReference>
<dbReference type="EMBL" id="FQWQ01000006">
    <property type="protein sequence ID" value="SHI01760.1"/>
    <property type="molecule type" value="Genomic_DNA"/>
</dbReference>
<name>A0A1M5XPM2_9BACT</name>
<proteinExistence type="predicted"/>
<evidence type="ECO:0000259" key="2">
    <source>
        <dbReference type="Pfam" id="PF19291"/>
    </source>
</evidence>
<accession>A0A1M5XPM2</accession>
<evidence type="ECO:0000259" key="1">
    <source>
        <dbReference type="Pfam" id="PF00723"/>
    </source>
</evidence>
<evidence type="ECO:0000313" key="4">
    <source>
        <dbReference type="Proteomes" id="UP000184212"/>
    </source>
</evidence>
<dbReference type="STRING" id="947013.SAMN04488109_6814"/>
<evidence type="ECO:0000313" key="3">
    <source>
        <dbReference type="EMBL" id="SHI01760.1"/>
    </source>
</evidence>
<dbReference type="PANTHER" id="PTHR31616:SF0">
    <property type="entry name" value="GLUCAN 1,4-ALPHA-GLUCOSIDASE"/>
    <property type="match status" value="1"/>
</dbReference>
<dbReference type="InterPro" id="IPR008928">
    <property type="entry name" value="6-hairpin_glycosidase_sf"/>
</dbReference>
<dbReference type="GO" id="GO:0004553">
    <property type="term" value="F:hydrolase activity, hydrolyzing O-glycosyl compounds"/>
    <property type="evidence" value="ECO:0007669"/>
    <property type="project" value="UniProtKB-ARBA"/>
</dbReference>
<dbReference type="RefSeq" id="WP_073143415.1">
    <property type="nucleotide sequence ID" value="NZ_FQWQ01000006.1"/>
</dbReference>
<sequence>MGIHRYNMGLVGNCSYIAYIDTHAYVKWMCLPRFDSSFLFGSLLDEKRGGEFSIVPQGEFTSRQYYIDSTNVLCTEFECAQGKFRVIDCAPRFFQFERFFKPLMLIRKLELIEGNPVIKVKCAPVGDYGNMIPEVVTGSNHIRFLNFDMQTRLTTDLSLSYIREEQDFVLDQNRYLVFTYGEPLEAPLKATAEDFINKTVRHWQTWIKSTYVPDMYQDSVIRSALVLKLHQYEDTGGIIASGTTSLPEHHGSARTWDYRYCWFRDSYYTLKAFNEMGHFDELESYFEYIQNILMRDGDRMQPLYTITGQKDIEEIHLPLQGYLGNQPVRVGNKAYEQIQNDVYGQVLVGLLPLFTDKRLSFSKKRLYKPLVTRLLHWIEVTLDEPDAGLWEFRNVKQIHTYTLLFHWAGCHAALKIGTLMKDNELVQRASRLLKMSVERIEKCYDPAAGVYRQALGSEHLDASTLKLITMNYLDPASPKAQQHLKALEGLLRTDQGLFYRYVHQDDFGKPEATFLVCAFWYVDALACVGRVDDAIKTLNGILPYANHLGIFSEDVGLDGSQWGNYPQTYSHVGLINAVFRISKKLDLPSFKF</sequence>
<dbReference type="InterPro" id="IPR011613">
    <property type="entry name" value="GH15-like"/>
</dbReference>
<dbReference type="Gene3D" id="1.50.10.10">
    <property type="match status" value="1"/>
</dbReference>
<dbReference type="GO" id="GO:0005975">
    <property type="term" value="P:carbohydrate metabolic process"/>
    <property type="evidence" value="ECO:0007669"/>
    <property type="project" value="InterPro"/>
</dbReference>
<dbReference type="OrthoDB" id="3902805at2"/>
<keyword evidence="4" id="KW-1185">Reference proteome</keyword>
<dbReference type="Pfam" id="PF00723">
    <property type="entry name" value="Glyco_hydro_15"/>
    <property type="match status" value="1"/>
</dbReference>